<sequence length="61" mass="7093">MTESQLNALRRERSRLLDAWRVADGSNKMAILVRIGDIDEELGKYTDKAAEKAARPRRFFR</sequence>
<dbReference type="EMBL" id="CP045798">
    <property type="protein sequence ID" value="QNB47027.1"/>
    <property type="molecule type" value="Genomic_DNA"/>
</dbReference>
<dbReference type="RefSeq" id="WP_034420603.1">
    <property type="nucleotide sequence ID" value="NZ_CP045798.1"/>
</dbReference>
<dbReference type="AlphaFoldDB" id="A0A7G6E4M3"/>
<organism evidence="1 2">
    <name type="scientific">Thermanaerosceptrum fracticalcis</name>
    <dbReference type="NCBI Taxonomy" id="1712410"/>
    <lineage>
        <taxon>Bacteria</taxon>
        <taxon>Bacillati</taxon>
        <taxon>Bacillota</taxon>
        <taxon>Clostridia</taxon>
        <taxon>Eubacteriales</taxon>
        <taxon>Peptococcaceae</taxon>
        <taxon>Thermanaerosceptrum</taxon>
    </lineage>
</organism>
<gene>
    <name evidence="1" type="ORF">BR63_12345</name>
</gene>
<protein>
    <submittedName>
        <fullName evidence="1">Uncharacterized protein</fullName>
    </submittedName>
</protein>
<keyword evidence="2" id="KW-1185">Reference proteome</keyword>
<evidence type="ECO:0000313" key="1">
    <source>
        <dbReference type="EMBL" id="QNB47027.1"/>
    </source>
</evidence>
<evidence type="ECO:0000313" key="2">
    <source>
        <dbReference type="Proteomes" id="UP000515847"/>
    </source>
</evidence>
<accession>A0A7G6E4M3</accession>
<reference evidence="1 2" key="1">
    <citation type="journal article" date="2019" name="Front. Microbiol.">
        <title>Thermoanaerosceptrum fracticalcis gen. nov. sp. nov., a Novel Fumarate-Fermenting Microorganism From a Deep Fractured Carbonate Aquifer of the US Great Basin.</title>
        <authorList>
            <person name="Hamilton-Brehm S.D."/>
            <person name="Stewart L.E."/>
            <person name="Zavarin M."/>
            <person name="Caldwell M."/>
            <person name="Lawson P.A."/>
            <person name="Onstott T.C."/>
            <person name="Grzymski J."/>
            <person name="Neveux I."/>
            <person name="Lollar B.S."/>
            <person name="Russell C.E."/>
            <person name="Moser D.P."/>
        </authorList>
    </citation>
    <scope>NUCLEOTIDE SEQUENCE [LARGE SCALE GENOMIC DNA]</scope>
    <source>
        <strain evidence="1 2">DRI-13</strain>
    </source>
</reference>
<name>A0A7G6E4M3_THEFR</name>
<dbReference type="KEGG" id="tfr:BR63_12345"/>
<proteinExistence type="predicted"/>
<dbReference type="OrthoDB" id="1726771at2"/>
<dbReference type="Proteomes" id="UP000515847">
    <property type="component" value="Chromosome"/>
</dbReference>